<name>A0ABX2TF21_9PROT</name>
<evidence type="ECO:0000259" key="1">
    <source>
        <dbReference type="Pfam" id="PF04073"/>
    </source>
</evidence>
<gene>
    <name evidence="2" type="ORF">HND93_18050</name>
</gene>
<feature type="domain" description="YbaK/aminoacyl-tRNA synthetase-associated" evidence="1">
    <location>
        <begin position="30"/>
        <end position="147"/>
    </location>
</feature>
<dbReference type="RefSeq" id="WP_180283391.1">
    <property type="nucleotide sequence ID" value="NZ_JABFDB010000012.1"/>
</dbReference>
<comment type="caution">
    <text evidence="2">The sequence shown here is derived from an EMBL/GenBank/DDBJ whole genome shotgun (WGS) entry which is preliminary data.</text>
</comment>
<reference evidence="2 3" key="1">
    <citation type="submission" date="2020-05" db="EMBL/GenBank/DDBJ databases">
        <title>Azospirillum oleiclasticum sp. nov, a nitrogen-fixing and heavy crude oil-emulsifying bacterium isolated from the crude oil of Yumen Oilfield.</title>
        <authorList>
            <person name="Wu D."/>
            <person name="Cai M."/>
            <person name="Zhang X."/>
        </authorList>
    </citation>
    <scope>NUCLEOTIDE SEQUENCE [LARGE SCALE GENOMIC DNA]</scope>
    <source>
        <strain evidence="2 3">ROY-1-1-2</strain>
    </source>
</reference>
<dbReference type="SUPFAM" id="SSF55826">
    <property type="entry name" value="YbaK/ProRS associated domain"/>
    <property type="match status" value="1"/>
</dbReference>
<dbReference type="Gene3D" id="3.90.960.10">
    <property type="entry name" value="YbaK/aminoacyl-tRNA synthetase-associated domain"/>
    <property type="match status" value="1"/>
</dbReference>
<keyword evidence="3" id="KW-1185">Reference proteome</keyword>
<organism evidence="2 3">
    <name type="scientific">Azospirillum oleiclasticum</name>
    <dbReference type="NCBI Taxonomy" id="2735135"/>
    <lineage>
        <taxon>Bacteria</taxon>
        <taxon>Pseudomonadati</taxon>
        <taxon>Pseudomonadota</taxon>
        <taxon>Alphaproteobacteria</taxon>
        <taxon>Rhodospirillales</taxon>
        <taxon>Azospirillaceae</taxon>
        <taxon>Azospirillum</taxon>
    </lineage>
</organism>
<dbReference type="PANTHER" id="PTHR30411">
    <property type="entry name" value="CYTOPLASMIC PROTEIN"/>
    <property type="match status" value="1"/>
</dbReference>
<accession>A0ABX2TF21</accession>
<protein>
    <submittedName>
        <fullName evidence="2">YbaK/EbsC family protein</fullName>
    </submittedName>
</protein>
<dbReference type="InterPro" id="IPR007214">
    <property type="entry name" value="YbaK/aa-tRNA-synth-assoc-dom"/>
</dbReference>
<dbReference type="Proteomes" id="UP000584642">
    <property type="component" value="Unassembled WGS sequence"/>
</dbReference>
<proteinExistence type="predicted"/>
<dbReference type="InterPro" id="IPR036754">
    <property type="entry name" value="YbaK/aa-tRNA-synt-asso_dom_sf"/>
</dbReference>
<dbReference type="EMBL" id="JABFDB010000012">
    <property type="protein sequence ID" value="NYZ21619.1"/>
    <property type="molecule type" value="Genomic_DNA"/>
</dbReference>
<dbReference type="CDD" id="cd04333">
    <property type="entry name" value="ProX_deacylase"/>
    <property type="match status" value="1"/>
</dbReference>
<sequence length="160" mass="16816">MTDLTPSARHFQEVLDGIGLGHRVVEHSDSTRTSEDAAAAIGCTVAQIAKSLIFRGKESGRPVLVIASGVNRVDEKAVGRLIGEKIERADPGFVREKTGYAIGGVPPIGHAEPPLVLIDADLAVLETIWAAAGTPNAVFRLTPAELVSMTGGRVETVRKG</sequence>
<evidence type="ECO:0000313" key="2">
    <source>
        <dbReference type="EMBL" id="NYZ21619.1"/>
    </source>
</evidence>
<dbReference type="PANTHER" id="PTHR30411:SF1">
    <property type="entry name" value="CYTOPLASMIC PROTEIN"/>
    <property type="match status" value="1"/>
</dbReference>
<evidence type="ECO:0000313" key="3">
    <source>
        <dbReference type="Proteomes" id="UP000584642"/>
    </source>
</evidence>
<dbReference type="Pfam" id="PF04073">
    <property type="entry name" value="tRNA_edit"/>
    <property type="match status" value="1"/>
</dbReference>